<dbReference type="OrthoDB" id="26719at2759"/>
<accession>A0A9P6JUK7</accession>
<dbReference type="PANTHER" id="PTHR12215:SF10">
    <property type="entry name" value="L-AMINOADIPATE-SEMIALDEHYDE DEHYDROGENASE-PHOSPHOPANTETHEINYL TRANSFERASE"/>
    <property type="match status" value="1"/>
</dbReference>
<evidence type="ECO:0000259" key="3">
    <source>
        <dbReference type="Pfam" id="PF01648"/>
    </source>
</evidence>
<sequence>MENIQVWAVILDESALQDELYQRALTFVDAESQAKIKKFYHRVDSYRTLIGRLLVRRMLVKKGISLSQMTFATTQSGKSYLTAQNSNPPIAYNVTHDNNVIAMVVGPGRTNPPAFGLGIDVMKTRVPGKSSINEFIEVVGDQLSQQEHTILQAASTDDEKTRQFFWMWTLKEAYTKAIGMGLGFDFKRVEFHPQERLVKVDGQIPVGWKFRMFVLKDGEDQYQGVCADFMGNSEQAEVLPENIEGNSSWLSVEEGVPFLNTAMSVLHT</sequence>
<dbReference type="SUPFAM" id="SSF56214">
    <property type="entry name" value="4'-phosphopantetheinyl transferase"/>
    <property type="match status" value="2"/>
</dbReference>
<proteinExistence type="predicted"/>
<dbReference type="GO" id="GO:0005829">
    <property type="term" value="C:cytosol"/>
    <property type="evidence" value="ECO:0007669"/>
    <property type="project" value="TreeGrafter"/>
</dbReference>
<feature type="domain" description="4'-phosphopantetheinyl transferase N-terminal" evidence="4">
    <location>
        <begin position="20"/>
        <end position="103"/>
    </location>
</feature>
<comment type="caution">
    <text evidence="5">The sequence shown here is derived from an EMBL/GenBank/DDBJ whole genome shotgun (WGS) entry which is preliminary data.</text>
</comment>
<gene>
    <name evidence="5" type="ORF">CPB83DRAFT_333777</name>
</gene>
<keyword evidence="2 5" id="KW-0808">Transferase</keyword>
<evidence type="ECO:0000313" key="6">
    <source>
        <dbReference type="Proteomes" id="UP000807306"/>
    </source>
</evidence>
<dbReference type="InterPro" id="IPR050559">
    <property type="entry name" value="P-Pant_transferase_sf"/>
</dbReference>
<evidence type="ECO:0000256" key="2">
    <source>
        <dbReference type="ARBA" id="ARBA00022679"/>
    </source>
</evidence>
<dbReference type="EC" id="2.7.8.7" evidence="1"/>
<evidence type="ECO:0000256" key="1">
    <source>
        <dbReference type="ARBA" id="ARBA00013172"/>
    </source>
</evidence>
<dbReference type="Pfam" id="PF22624">
    <property type="entry name" value="AASDHPPT_N"/>
    <property type="match status" value="1"/>
</dbReference>
<dbReference type="InterPro" id="IPR008278">
    <property type="entry name" value="4-PPantetheinyl_Trfase_dom"/>
</dbReference>
<protein>
    <recommendedName>
        <fullName evidence="1">holo-[acyl-carrier-protein] synthase</fullName>
        <ecNumber evidence="1">2.7.8.7</ecNumber>
    </recommendedName>
</protein>
<dbReference type="AlphaFoldDB" id="A0A9P6JUK7"/>
<dbReference type="GO" id="GO:0000287">
    <property type="term" value="F:magnesium ion binding"/>
    <property type="evidence" value="ECO:0007669"/>
    <property type="project" value="InterPro"/>
</dbReference>
<dbReference type="Gene3D" id="3.90.470.20">
    <property type="entry name" value="4'-phosphopantetheinyl transferase domain"/>
    <property type="match status" value="2"/>
</dbReference>
<dbReference type="Pfam" id="PF01648">
    <property type="entry name" value="ACPS"/>
    <property type="match status" value="1"/>
</dbReference>
<name>A0A9P6JUK7_9AGAR</name>
<evidence type="ECO:0000259" key="4">
    <source>
        <dbReference type="Pfam" id="PF22624"/>
    </source>
</evidence>
<dbReference type="GO" id="GO:0008897">
    <property type="term" value="F:holo-[acyl-carrier-protein] synthase activity"/>
    <property type="evidence" value="ECO:0007669"/>
    <property type="project" value="UniProtKB-EC"/>
</dbReference>
<dbReference type="Proteomes" id="UP000807306">
    <property type="component" value="Unassembled WGS sequence"/>
</dbReference>
<dbReference type="GO" id="GO:0019878">
    <property type="term" value="P:lysine biosynthetic process via aminoadipic acid"/>
    <property type="evidence" value="ECO:0007669"/>
    <property type="project" value="TreeGrafter"/>
</dbReference>
<evidence type="ECO:0000313" key="5">
    <source>
        <dbReference type="EMBL" id="KAF9534407.1"/>
    </source>
</evidence>
<dbReference type="PANTHER" id="PTHR12215">
    <property type="entry name" value="PHOSPHOPANTETHEINE TRANSFERASE"/>
    <property type="match status" value="1"/>
</dbReference>
<keyword evidence="6" id="KW-1185">Reference proteome</keyword>
<organism evidence="5 6">
    <name type="scientific">Crepidotus variabilis</name>
    <dbReference type="NCBI Taxonomy" id="179855"/>
    <lineage>
        <taxon>Eukaryota</taxon>
        <taxon>Fungi</taxon>
        <taxon>Dikarya</taxon>
        <taxon>Basidiomycota</taxon>
        <taxon>Agaricomycotina</taxon>
        <taxon>Agaricomycetes</taxon>
        <taxon>Agaricomycetidae</taxon>
        <taxon>Agaricales</taxon>
        <taxon>Agaricineae</taxon>
        <taxon>Crepidotaceae</taxon>
        <taxon>Crepidotus</taxon>
    </lineage>
</organism>
<dbReference type="EMBL" id="MU157826">
    <property type="protein sequence ID" value="KAF9534407.1"/>
    <property type="molecule type" value="Genomic_DNA"/>
</dbReference>
<dbReference type="InterPro" id="IPR055066">
    <property type="entry name" value="AASDHPPT_N"/>
</dbReference>
<feature type="domain" description="4'-phosphopantetheinyl transferase" evidence="3">
    <location>
        <begin position="116"/>
        <end position="195"/>
    </location>
</feature>
<reference evidence="5" key="1">
    <citation type="submission" date="2020-11" db="EMBL/GenBank/DDBJ databases">
        <authorList>
            <consortium name="DOE Joint Genome Institute"/>
            <person name="Ahrendt S."/>
            <person name="Riley R."/>
            <person name="Andreopoulos W."/>
            <person name="Labutti K."/>
            <person name="Pangilinan J."/>
            <person name="Ruiz-Duenas F.J."/>
            <person name="Barrasa J.M."/>
            <person name="Sanchez-Garcia M."/>
            <person name="Camarero S."/>
            <person name="Miyauchi S."/>
            <person name="Serrano A."/>
            <person name="Linde D."/>
            <person name="Babiker R."/>
            <person name="Drula E."/>
            <person name="Ayuso-Fernandez I."/>
            <person name="Pacheco R."/>
            <person name="Padilla G."/>
            <person name="Ferreira P."/>
            <person name="Barriuso J."/>
            <person name="Kellner H."/>
            <person name="Castanera R."/>
            <person name="Alfaro M."/>
            <person name="Ramirez L."/>
            <person name="Pisabarro A.G."/>
            <person name="Kuo A."/>
            <person name="Tritt A."/>
            <person name="Lipzen A."/>
            <person name="He G."/>
            <person name="Yan M."/>
            <person name="Ng V."/>
            <person name="Cullen D."/>
            <person name="Martin F."/>
            <person name="Rosso M.-N."/>
            <person name="Henrissat B."/>
            <person name="Hibbett D."/>
            <person name="Martinez A.T."/>
            <person name="Grigoriev I.V."/>
        </authorList>
    </citation>
    <scope>NUCLEOTIDE SEQUENCE</scope>
    <source>
        <strain evidence="5">CBS 506.95</strain>
    </source>
</reference>
<dbReference type="InterPro" id="IPR037143">
    <property type="entry name" value="4-PPantetheinyl_Trfase_dom_sf"/>
</dbReference>